<evidence type="ECO:0000256" key="2">
    <source>
        <dbReference type="SAM" id="Coils"/>
    </source>
</evidence>
<feature type="compositionally biased region" description="Low complexity" evidence="3">
    <location>
        <begin position="264"/>
        <end position="273"/>
    </location>
</feature>
<feature type="region of interest" description="Disordered" evidence="3">
    <location>
        <begin position="1145"/>
        <end position="1167"/>
    </location>
</feature>
<feature type="compositionally biased region" description="Basic and acidic residues" evidence="3">
    <location>
        <begin position="401"/>
        <end position="449"/>
    </location>
</feature>
<feature type="compositionally biased region" description="Basic and acidic residues" evidence="3">
    <location>
        <begin position="1145"/>
        <end position="1156"/>
    </location>
</feature>
<feature type="compositionally biased region" description="Polar residues" evidence="3">
    <location>
        <begin position="1078"/>
        <end position="1093"/>
    </location>
</feature>
<feature type="compositionally biased region" description="Basic and acidic residues" evidence="3">
    <location>
        <begin position="545"/>
        <end position="557"/>
    </location>
</feature>
<evidence type="ECO:0000256" key="3">
    <source>
        <dbReference type="SAM" id="MobiDB-lite"/>
    </source>
</evidence>
<feature type="compositionally biased region" description="Basic and acidic residues" evidence="3">
    <location>
        <begin position="1235"/>
        <end position="1244"/>
    </location>
</feature>
<feature type="compositionally biased region" description="Acidic residues" evidence="3">
    <location>
        <begin position="254"/>
        <end position="263"/>
    </location>
</feature>
<feature type="compositionally biased region" description="Basic residues" evidence="3">
    <location>
        <begin position="52"/>
        <end position="66"/>
    </location>
</feature>
<evidence type="ECO:0000313" key="5">
    <source>
        <dbReference type="Proteomes" id="UP000293360"/>
    </source>
</evidence>
<feature type="region of interest" description="Disordered" evidence="3">
    <location>
        <begin position="45"/>
        <end position="106"/>
    </location>
</feature>
<accession>A0A4Q4TFY7</accession>
<name>A0A4Q4TFY7_9PEZI</name>
<dbReference type="PANTHER" id="PTHR23075:SF0">
    <property type="entry name" value="ATPASE FAMILY AAA DOMAIN-CONTAINING PROTEIN 3"/>
    <property type="match status" value="1"/>
</dbReference>
<feature type="region of interest" description="Disordered" evidence="3">
    <location>
        <begin position="651"/>
        <end position="674"/>
    </location>
</feature>
<feature type="region of interest" description="Disordered" evidence="3">
    <location>
        <begin position="1414"/>
        <end position="1434"/>
    </location>
</feature>
<dbReference type="STRING" id="155417.A0A4Q4TFY7"/>
<evidence type="ECO:0000313" key="4">
    <source>
        <dbReference type="EMBL" id="RYP04440.1"/>
    </source>
</evidence>
<dbReference type="GO" id="GO:0008270">
    <property type="term" value="F:zinc ion binding"/>
    <property type="evidence" value="ECO:0007669"/>
    <property type="project" value="TreeGrafter"/>
</dbReference>
<feature type="compositionally biased region" description="Basic residues" evidence="3">
    <location>
        <begin position="197"/>
        <end position="207"/>
    </location>
</feature>
<evidence type="ECO:0000256" key="1">
    <source>
        <dbReference type="ARBA" id="ARBA00023054"/>
    </source>
</evidence>
<feature type="compositionally biased region" description="Low complexity" evidence="3">
    <location>
        <begin position="450"/>
        <end position="463"/>
    </location>
</feature>
<dbReference type="GO" id="GO:0005739">
    <property type="term" value="C:mitochondrion"/>
    <property type="evidence" value="ECO:0007669"/>
    <property type="project" value="TreeGrafter"/>
</dbReference>
<feature type="compositionally biased region" description="Acidic residues" evidence="3">
    <location>
        <begin position="519"/>
        <end position="544"/>
    </location>
</feature>
<feature type="coiled-coil region" evidence="2">
    <location>
        <begin position="16"/>
        <end position="43"/>
    </location>
</feature>
<feature type="region of interest" description="Disordered" evidence="3">
    <location>
        <begin position="197"/>
        <end position="557"/>
    </location>
</feature>
<feature type="compositionally biased region" description="Low complexity" evidence="3">
    <location>
        <begin position="1273"/>
        <end position="1285"/>
    </location>
</feature>
<keyword evidence="1 2" id="KW-0175">Coiled coil</keyword>
<feature type="region of interest" description="Disordered" evidence="3">
    <location>
        <begin position="1185"/>
        <end position="1314"/>
    </location>
</feature>
<dbReference type="OrthoDB" id="4770621at2759"/>
<feature type="compositionally biased region" description="Acidic residues" evidence="3">
    <location>
        <begin position="464"/>
        <end position="477"/>
    </location>
</feature>
<feature type="region of interest" description="Disordered" evidence="3">
    <location>
        <begin position="916"/>
        <end position="1093"/>
    </location>
</feature>
<keyword evidence="5" id="KW-1185">Reference proteome</keyword>
<feature type="compositionally biased region" description="Basic and acidic residues" evidence="3">
    <location>
        <begin position="296"/>
        <end position="311"/>
    </location>
</feature>
<feature type="compositionally biased region" description="Basic and acidic residues" evidence="3">
    <location>
        <begin position="941"/>
        <end position="1075"/>
    </location>
</feature>
<sequence>MSSERRGLFDPPRTQAEVVQENLNRLKQQEAIAKVRLENAKRLADRDESWHVKRARQRREKRRRLATRREAIEARNAQRRATVRRARQERGATVTPSPKPSEAEAETARQAAARAARKVRAARRGHRRSVATLLLADAYALQWREVTMADASGRWVRGAREQHGGRPRDHFAMALRRTSSLTSNGLLVRKASKWINKRHAKAARRRRGEGDVSDTTRGSPPGAGGGGSGRGDDSDDGDDGGDGGGVQGAVEGEGVVDEEDGNDATDGANAPGPDGDGDDDAGNATDNTSDGGPDNDTPKASKPDDPNRWDDTKDEDDASGDNTPEPGPSTRGRPAGASRGQERKARGNRGTKGGGRTGTMKGRNGRGPRPRTSGTDELAAVETSSKRTPGAATRGTPRIRGARDAKKPQKADVVRGLRKEVEEEAERDRIATVEKFGKIMESKGWRPDARVSSAAPRPPSSSEESTEEEEAPGDEGAEGIPTGPDPSPGEETEQEPEDPEEEDDWDIMAKMAIIRASVEDEDSDDSSEFDDESDVSEESEDGYEEPGREFGERSDEWWDDLGKVAQAYASEFTTPEYEWPSESVNAMGAVATRVEPSLSGVASTRRSNSSSGNTCDSKAPFDVLLFLDWVRKLRDPRELESALDSAYRVENDNAKSHERRRATGETLSATAEPPMAGYNRPEYVSNLQVLSSAAKRGEYDFRHYKAKDIHNKHFPRGLGPNIPCRGNVLSYPVGTRTPDPNVYDPVNWEKHVDFDEMSLRGGKGSPSEKDIRAEDDAWMPWEETLKVYPRLDDIRRLDHAWESLAAIQPSENMSNEEMMNITAVTVKHWPAKAAYIGPESRVSEAALFPLDANSTASSRKRLSALPVAREPIKGLSIQGSPEPASWNWGYGGYGGLANTPKIKTTDDVTDRPLRPLPAEEEILNATPINNDIFPRMPLSPEKQKEADELREHLRESRQKEEAEARRRAEEDARRQQEVRGDAEEETRRQAGARQKVEKDANPLREAPRRTEDTRKEAAHRQQESRQNEEDAYRQEAARQKAEEDAHRLREAAHQADEARKVAARRKAEEARRDAEEVQWQTQQRTAPNNGENTNERATQIAEITAVMDDNKALTTRLKLVGAFDMDEIADRYVVYREAIRKGLEPEAGTKHGRDDEGGQAGENSKRAKFASDMGTIPSVAEFEASLPPEEQANEELAERKWVSPLFKATKPKPKPKTPDHAPPPPPDLSNKAKAQTRESGRDTDPSSTENILNDDDYTELLIQQTLLPGLSEATGNSNSHNTATTTHRHQTGDSGHIPGLDDDDDEWWLNPDGDGDENKADALLADKNVQFDLARNEEYDDDGAFAADGGSSGAHGHGGGGGGYDDYDYYGRRIPGAERSPLSDGVNRAARRAIYTLDTDPWKPSFDCYWKQGEERRGGRAAGGERRVGGGHGD</sequence>
<organism evidence="4 5">
    <name type="scientific">Monosporascus ibericus</name>
    <dbReference type="NCBI Taxonomy" id="155417"/>
    <lineage>
        <taxon>Eukaryota</taxon>
        <taxon>Fungi</taxon>
        <taxon>Dikarya</taxon>
        <taxon>Ascomycota</taxon>
        <taxon>Pezizomycotina</taxon>
        <taxon>Sordariomycetes</taxon>
        <taxon>Xylariomycetidae</taxon>
        <taxon>Xylariales</taxon>
        <taxon>Xylariales incertae sedis</taxon>
        <taxon>Monosporascus</taxon>
    </lineage>
</organism>
<protein>
    <submittedName>
        <fullName evidence="4">Uncharacterized protein</fullName>
    </submittedName>
</protein>
<feature type="compositionally biased region" description="Acidic residues" evidence="3">
    <location>
        <begin position="488"/>
        <end position="506"/>
    </location>
</feature>
<comment type="caution">
    <text evidence="4">The sequence shown here is derived from an EMBL/GenBank/DDBJ whole genome shotgun (WGS) entry which is preliminary data.</text>
</comment>
<dbReference type="EMBL" id="QJNU01000210">
    <property type="protein sequence ID" value="RYP04440.1"/>
    <property type="molecule type" value="Genomic_DNA"/>
</dbReference>
<dbReference type="GO" id="GO:0007005">
    <property type="term" value="P:mitochondrion organization"/>
    <property type="evidence" value="ECO:0007669"/>
    <property type="project" value="TreeGrafter"/>
</dbReference>
<reference evidence="4 5" key="1">
    <citation type="submission" date="2018-06" db="EMBL/GenBank/DDBJ databases">
        <title>Complete Genomes of Monosporascus.</title>
        <authorList>
            <person name="Robinson A.J."/>
            <person name="Natvig D.O."/>
        </authorList>
    </citation>
    <scope>NUCLEOTIDE SEQUENCE [LARGE SCALE GENOMIC DNA]</scope>
    <source>
        <strain evidence="4 5">CBS 110550</strain>
    </source>
</reference>
<dbReference type="PANTHER" id="PTHR23075">
    <property type="entry name" value="PUTATIVE ATP-ASE"/>
    <property type="match status" value="1"/>
</dbReference>
<dbReference type="Proteomes" id="UP000293360">
    <property type="component" value="Unassembled WGS sequence"/>
</dbReference>
<proteinExistence type="predicted"/>
<feature type="compositionally biased region" description="Basic residues" evidence="3">
    <location>
        <begin position="77"/>
        <end position="87"/>
    </location>
</feature>
<gene>
    <name evidence="4" type="ORF">DL764_004451</name>
</gene>